<keyword evidence="1" id="KW-0472">Membrane</keyword>
<keyword evidence="1" id="KW-1133">Transmembrane helix</keyword>
<reference evidence="3 4" key="1">
    <citation type="submission" date="2018-07" db="EMBL/GenBank/DDBJ databases">
        <title>Genome sequences of Haloplanus salinus JCM 18368T.</title>
        <authorList>
            <person name="Kim Y.B."/>
            <person name="Roh S.W."/>
        </authorList>
    </citation>
    <scope>NUCLEOTIDE SEQUENCE [LARGE SCALE GENOMIC DNA]</scope>
    <source>
        <strain evidence="3 4">JCM 18368</strain>
    </source>
</reference>
<protein>
    <recommendedName>
        <fullName evidence="2">YdbS-like PH domain-containing protein</fullName>
    </recommendedName>
</protein>
<feature type="transmembrane region" description="Helical" evidence="1">
    <location>
        <begin position="12"/>
        <end position="33"/>
    </location>
</feature>
<name>A0A368NEI2_9EURY</name>
<dbReference type="RefSeq" id="WP_114450132.1">
    <property type="nucleotide sequence ID" value="NZ_QPHM01000001.1"/>
</dbReference>
<evidence type="ECO:0000259" key="2">
    <source>
        <dbReference type="Pfam" id="PF03703"/>
    </source>
</evidence>
<keyword evidence="4" id="KW-1185">Reference proteome</keyword>
<dbReference type="Pfam" id="PF03703">
    <property type="entry name" value="bPH_2"/>
    <property type="match status" value="1"/>
</dbReference>
<feature type="domain" description="YdbS-like PH" evidence="2">
    <location>
        <begin position="61"/>
        <end position="139"/>
    </location>
</feature>
<organism evidence="3 4">
    <name type="scientific">Haloplanus salinus</name>
    <dbReference type="NCBI Taxonomy" id="1126245"/>
    <lineage>
        <taxon>Archaea</taxon>
        <taxon>Methanobacteriati</taxon>
        <taxon>Methanobacteriota</taxon>
        <taxon>Stenosarchaea group</taxon>
        <taxon>Halobacteria</taxon>
        <taxon>Halobacteriales</taxon>
        <taxon>Haloferacaceae</taxon>
        <taxon>Haloplanus</taxon>
    </lineage>
</organism>
<evidence type="ECO:0000256" key="1">
    <source>
        <dbReference type="SAM" id="Phobius"/>
    </source>
</evidence>
<evidence type="ECO:0000313" key="3">
    <source>
        <dbReference type="EMBL" id="RCU48500.1"/>
    </source>
</evidence>
<dbReference type="EMBL" id="QPHM01000001">
    <property type="protein sequence ID" value="RCU48500.1"/>
    <property type="molecule type" value="Genomic_DNA"/>
</dbReference>
<evidence type="ECO:0000313" key="4">
    <source>
        <dbReference type="Proteomes" id="UP000252189"/>
    </source>
</evidence>
<dbReference type="Proteomes" id="UP000252189">
    <property type="component" value="Unassembled WGS sequence"/>
</dbReference>
<dbReference type="InterPro" id="IPR005182">
    <property type="entry name" value="YdbS-like_PH"/>
</dbReference>
<feature type="transmembrane region" description="Helical" evidence="1">
    <location>
        <begin position="39"/>
        <end position="59"/>
    </location>
</feature>
<sequence>MNRLHPRVRVVWAVQAAITATVLGLVVFAVGRFALSLPAWVPVAVFAVFLLVGVGAALLRYRVWRYEVRDDALYLERGVFTRVRTVVPFVRIQHVDSSRGPAERLIGLASTVVYTAGSRGADVTVPGLTPAGADDLRERLKRLAIRAEGEDAV</sequence>
<gene>
    <name evidence="3" type="ORF">DU504_15040</name>
</gene>
<dbReference type="OrthoDB" id="301911at2157"/>
<dbReference type="PANTHER" id="PTHR34473">
    <property type="entry name" value="UPF0699 TRANSMEMBRANE PROTEIN YDBS"/>
    <property type="match status" value="1"/>
</dbReference>
<comment type="caution">
    <text evidence="3">The sequence shown here is derived from an EMBL/GenBank/DDBJ whole genome shotgun (WGS) entry which is preliminary data.</text>
</comment>
<dbReference type="PANTHER" id="PTHR34473:SF3">
    <property type="entry name" value="TRANSMEMBRANE PROTEIN-RELATED"/>
    <property type="match status" value="1"/>
</dbReference>
<accession>A0A368NEI2</accession>
<dbReference type="AlphaFoldDB" id="A0A368NEI2"/>
<proteinExistence type="predicted"/>
<keyword evidence="1" id="KW-0812">Transmembrane</keyword>